<dbReference type="Proteomes" id="UP000552587">
    <property type="component" value="Unassembled WGS sequence"/>
</dbReference>
<dbReference type="InterPro" id="IPR012640">
    <property type="entry name" value="Membr_lipoprot_lipid_attach_CS"/>
</dbReference>
<comment type="caution">
    <text evidence="5">The sequence shown here is derived from an EMBL/GenBank/DDBJ whole genome shotgun (WGS) entry which is preliminary data.</text>
</comment>
<evidence type="ECO:0000256" key="1">
    <source>
        <dbReference type="ARBA" id="ARBA00017922"/>
    </source>
</evidence>
<keyword evidence="6" id="KW-1185">Reference proteome</keyword>
<sequence length="165" mass="16710">MKRILITAGLALLLAGCATSTMMVGQARPPIDPSQVRIYHAPPPGGYEQIAVIETASGPVTYGEQNKLNAVLNNLREEAAKVGANGVLLQGTTEGYGGTSVGVGASGGSWGGSSYSGGGIGVSVSPRPKYANGIAIYVANPPPESWTPQVPPIHMPPDIDAGSGD</sequence>
<keyword evidence="2 4" id="KW-0732">Signal</keyword>
<organism evidence="5 6">
    <name type="scientific">Marilutibacter penaei</name>
    <dbReference type="NCBI Taxonomy" id="2759900"/>
    <lineage>
        <taxon>Bacteria</taxon>
        <taxon>Pseudomonadati</taxon>
        <taxon>Pseudomonadota</taxon>
        <taxon>Gammaproteobacteria</taxon>
        <taxon>Lysobacterales</taxon>
        <taxon>Lysobacteraceae</taxon>
        <taxon>Marilutibacter</taxon>
    </lineage>
</organism>
<feature type="chain" id="PRO_5030633762" description="Type IV secretion system putative lipoprotein virB7" evidence="4">
    <location>
        <begin position="28"/>
        <end position="165"/>
    </location>
</feature>
<dbReference type="AlphaFoldDB" id="A0A7W3U1H3"/>
<evidence type="ECO:0000256" key="3">
    <source>
        <dbReference type="SAM" id="MobiDB-lite"/>
    </source>
</evidence>
<feature type="region of interest" description="Disordered" evidence="3">
    <location>
        <begin position="145"/>
        <end position="165"/>
    </location>
</feature>
<name>A0A7W3U1H3_9GAMM</name>
<proteinExistence type="predicted"/>
<dbReference type="PROSITE" id="PS51257">
    <property type="entry name" value="PROKAR_LIPOPROTEIN"/>
    <property type="match status" value="1"/>
</dbReference>
<gene>
    <name evidence="5" type="ORF">H4F99_01900</name>
</gene>
<accession>A0A7W3U1H3</accession>
<reference evidence="5 6" key="1">
    <citation type="submission" date="2020-07" db="EMBL/GenBank/DDBJ databases">
        <authorList>
            <person name="Xu S."/>
            <person name="Li A."/>
        </authorList>
    </citation>
    <scope>NUCLEOTIDE SEQUENCE [LARGE SCALE GENOMIC DNA]</scope>
    <source>
        <strain evidence="5 6">SG-8</strain>
    </source>
</reference>
<dbReference type="Pfam" id="PF08139">
    <property type="entry name" value="LPAM_1"/>
    <property type="match status" value="1"/>
</dbReference>
<protein>
    <recommendedName>
        <fullName evidence="1">Type IV secretion system putative lipoprotein virB7</fullName>
    </recommendedName>
</protein>
<dbReference type="EMBL" id="JACHTE010000001">
    <property type="protein sequence ID" value="MBB1087236.1"/>
    <property type="molecule type" value="Genomic_DNA"/>
</dbReference>
<evidence type="ECO:0000256" key="4">
    <source>
        <dbReference type="SAM" id="SignalP"/>
    </source>
</evidence>
<dbReference type="RefSeq" id="WP_182668009.1">
    <property type="nucleotide sequence ID" value="NZ_JACHTE010000001.1"/>
</dbReference>
<evidence type="ECO:0000256" key="2">
    <source>
        <dbReference type="ARBA" id="ARBA00022729"/>
    </source>
</evidence>
<evidence type="ECO:0000313" key="5">
    <source>
        <dbReference type="EMBL" id="MBB1087236.1"/>
    </source>
</evidence>
<feature type="signal peptide" evidence="4">
    <location>
        <begin position="1"/>
        <end position="27"/>
    </location>
</feature>
<keyword evidence="5" id="KW-0449">Lipoprotein</keyword>
<evidence type="ECO:0000313" key="6">
    <source>
        <dbReference type="Proteomes" id="UP000552587"/>
    </source>
</evidence>
<feature type="compositionally biased region" description="Pro residues" evidence="3">
    <location>
        <begin position="145"/>
        <end position="155"/>
    </location>
</feature>